<protein>
    <recommendedName>
        <fullName evidence="3">Transposase of IS4/5 family</fullName>
    </recommendedName>
</protein>
<dbReference type="EMBL" id="JAGINW010000001">
    <property type="protein sequence ID" value="MBP2329743.1"/>
    <property type="molecule type" value="Genomic_DNA"/>
</dbReference>
<evidence type="ECO:0008006" key="3">
    <source>
        <dbReference type="Google" id="ProtNLM"/>
    </source>
</evidence>
<accession>A0ABS4TZA8</accession>
<keyword evidence="2" id="KW-1185">Reference proteome</keyword>
<sequence length="128" mass="13773">MIVENGQPGCCGGILVGRRIAVATVELAAGRKRRTTARCCATSCLCSTPAFGGSFLPQELAFGCGMTCWRRLRDWHEAGVWRRLHELLLAELHATGLVQGRSGAVIDSSHFRALKGGPKPDRARSTVP</sequence>
<comment type="caution">
    <text evidence="1">The sequence shown here is derived from an EMBL/GenBank/DDBJ whole genome shotgun (WGS) entry which is preliminary data.</text>
</comment>
<dbReference type="Proteomes" id="UP001519332">
    <property type="component" value="Unassembled WGS sequence"/>
</dbReference>
<gene>
    <name evidence="1" type="ORF">JOF56_010128</name>
</gene>
<proteinExistence type="predicted"/>
<reference evidence="1 2" key="1">
    <citation type="submission" date="2021-03" db="EMBL/GenBank/DDBJ databases">
        <title>Sequencing the genomes of 1000 actinobacteria strains.</title>
        <authorList>
            <person name="Klenk H.-P."/>
        </authorList>
    </citation>
    <scope>NUCLEOTIDE SEQUENCE [LARGE SCALE GENOMIC DNA]</scope>
    <source>
        <strain evidence="1 2">DSM 46670</strain>
    </source>
</reference>
<evidence type="ECO:0000313" key="2">
    <source>
        <dbReference type="Proteomes" id="UP001519332"/>
    </source>
</evidence>
<evidence type="ECO:0000313" key="1">
    <source>
        <dbReference type="EMBL" id="MBP2329743.1"/>
    </source>
</evidence>
<name>A0ABS4TZA8_9PSEU</name>
<organism evidence="1 2">
    <name type="scientific">Kibdelosporangium banguiense</name>
    <dbReference type="NCBI Taxonomy" id="1365924"/>
    <lineage>
        <taxon>Bacteria</taxon>
        <taxon>Bacillati</taxon>
        <taxon>Actinomycetota</taxon>
        <taxon>Actinomycetes</taxon>
        <taxon>Pseudonocardiales</taxon>
        <taxon>Pseudonocardiaceae</taxon>
        <taxon>Kibdelosporangium</taxon>
    </lineage>
</organism>